<feature type="compositionally biased region" description="Polar residues" evidence="2">
    <location>
        <begin position="147"/>
        <end position="156"/>
    </location>
</feature>
<feature type="region of interest" description="Disordered" evidence="2">
    <location>
        <begin position="122"/>
        <end position="204"/>
    </location>
</feature>
<feature type="domain" description="HTH HARE-type" evidence="3">
    <location>
        <begin position="17"/>
        <end position="88"/>
    </location>
</feature>
<sequence>MNDLVPQIQQSCDPSWASIKDAAAQVLRQAQQFLQPGEIAQRACNKGMIDPTPEGTDATIETCLTADIVQGGSQFARSAEGTFGLQAWLDQEGDVLEDGHMQARIMGKALNLGAHYGTGSHTGHTISGDMKTPEDDQQCYHPGSYEASRSSWQGRASASAHRQEVRPPTPMPRFSSNSVQWTPNGGRASGSGHATEPGARSSQRVAMQYRVPCQVGNMWTGRPPSCADSRQPFLNKSPCMMHFPIGLNFGSRARKCHSVPRGTTLPSRTC</sequence>
<comment type="caution">
    <text evidence="4">The sequence shown here is derived from an EMBL/GenBank/DDBJ whole genome shotgun (WGS) entry which is preliminary data.</text>
</comment>
<evidence type="ECO:0000259" key="3">
    <source>
        <dbReference type="PROSITE" id="PS51913"/>
    </source>
</evidence>
<evidence type="ECO:0000256" key="2">
    <source>
        <dbReference type="SAM" id="MobiDB-lite"/>
    </source>
</evidence>
<gene>
    <name evidence="4" type="ORF">OSTQU699_LOCUS7820</name>
</gene>
<evidence type="ECO:0000313" key="4">
    <source>
        <dbReference type="EMBL" id="CAD7702463.1"/>
    </source>
</evidence>
<dbReference type="Proteomes" id="UP000708148">
    <property type="component" value="Unassembled WGS sequence"/>
</dbReference>
<evidence type="ECO:0000313" key="5">
    <source>
        <dbReference type="Proteomes" id="UP000708148"/>
    </source>
</evidence>
<dbReference type="PROSITE" id="PS51913">
    <property type="entry name" value="HTH_HARE"/>
    <property type="match status" value="1"/>
</dbReference>
<dbReference type="Pfam" id="PF05066">
    <property type="entry name" value="HARE-HTH"/>
    <property type="match status" value="1"/>
</dbReference>
<name>A0A8S1J8R8_9CHLO</name>
<proteinExistence type="predicted"/>
<organism evidence="4 5">
    <name type="scientific">Ostreobium quekettii</name>
    <dbReference type="NCBI Taxonomy" id="121088"/>
    <lineage>
        <taxon>Eukaryota</taxon>
        <taxon>Viridiplantae</taxon>
        <taxon>Chlorophyta</taxon>
        <taxon>core chlorophytes</taxon>
        <taxon>Ulvophyceae</taxon>
        <taxon>TCBD clade</taxon>
        <taxon>Bryopsidales</taxon>
        <taxon>Ostreobineae</taxon>
        <taxon>Ostreobiaceae</taxon>
        <taxon>Ostreobium</taxon>
    </lineage>
</organism>
<keyword evidence="5" id="KW-1185">Reference proteome</keyword>
<dbReference type="EMBL" id="CAJHUC010001838">
    <property type="protein sequence ID" value="CAD7702463.1"/>
    <property type="molecule type" value="Genomic_DNA"/>
</dbReference>
<keyword evidence="1" id="KW-0804">Transcription</keyword>
<feature type="compositionally biased region" description="Polar residues" evidence="2">
    <location>
        <begin position="174"/>
        <end position="183"/>
    </location>
</feature>
<evidence type="ECO:0000256" key="1">
    <source>
        <dbReference type="ARBA" id="ARBA00023163"/>
    </source>
</evidence>
<accession>A0A8S1J8R8</accession>
<reference evidence="4" key="1">
    <citation type="submission" date="2020-12" db="EMBL/GenBank/DDBJ databases">
        <authorList>
            <person name="Iha C."/>
        </authorList>
    </citation>
    <scope>NUCLEOTIDE SEQUENCE</scope>
</reference>
<protein>
    <recommendedName>
        <fullName evidence="3">HTH HARE-type domain-containing protein</fullName>
    </recommendedName>
</protein>
<dbReference type="GO" id="GO:0006355">
    <property type="term" value="P:regulation of DNA-templated transcription"/>
    <property type="evidence" value="ECO:0007669"/>
    <property type="project" value="InterPro"/>
</dbReference>
<dbReference type="AlphaFoldDB" id="A0A8S1J8R8"/>
<dbReference type="InterPro" id="IPR007759">
    <property type="entry name" value="Asxl_HARE-HTH"/>
</dbReference>